<feature type="chain" id="PRO_5045836885" description="PASTA domain-containing protein" evidence="1">
    <location>
        <begin position="32"/>
        <end position="106"/>
    </location>
</feature>
<keyword evidence="1" id="KW-0732">Signal</keyword>
<evidence type="ECO:0000256" key="1">
    <source>
        <dbReference type="SAM" id="SignalP"/>
    </source>
</evidence>
<evidence type="ECO:0000313" key="3">
    <source>
        <dbReference type="Proteomes" id="UP000694460"/>
    </source>
</evidence>
<evidence type="ECO:0008006" key="4">
    <source>
        <dbReference type="Google" id="ProtNLM"/>
    </source>
</evidence>
<dbReference type="Proteomes" id="UP000694460">
    <property type="component" value="Unassembled WGS sequence"/>
</dbReference>
<accession>A0ABS4ZPJ0</accession>
<proteinExistence type="predicted"/>
<comment type="caution">
    <text evidence="2">The sequence shown here is derived from an EMBL/GenBank/DDBJ whole genome shotgun (WGS) entry which is preliminary data.</text>
</comment>
<dbReference type="RefSeq" id="WP_307869973.1">
    <property type="nucleotide sequence ID" value="NZ_JAGIOP010000001.1"/>
</dbReference>
<feature type="signal peptide" evidence="1">
    <location>
        <begin position="1"/>
        <end position="31"/>
    </location>
</feature>
<keyword evidence="3" id="KW-1185">Reference proteome</keyword>
<protein>
    <recommendedName>
        <fullName evidence="4">PASTA domain-containing protein</fullName>
    </recommendedName>
</protein>
<gene>
    <name evidence="2" type="ORF">JOF57_001317</name>
</gene>
<evidence type="ECO:0000313" key="2">
    <source>
        <dbReference type="EMBL" id="MBP2451432.1"/>
    </source>
</evidence>
<sequence>MTGAAAILGGAAAILGGAAALGLMVAAPAVAAPSNPSAQETIDQLRADGYNVIVAKVGTGSLDKCNVSKVRPGHDIKHNWIIRGPAGQVGNLTRYTTVYVDLHCKG</sequence>
<dbReference type="EMBL" id="JAGIOP010000001">
    <property type="protein sequence ID" value="MBP2451432.1"/>
    <property type="molecule type" value="Genomic_DNA"/>
</dbReference>
<reference evidence="2 3" key="1">
    <citation type="submission" date="2021-03" db="EMBL/GenBank/DDBJ databases">
        <title>Sequencing the genomes of 1000 actinobacteria strains.</title>
        <authorList>
            <person name="Klenk H.-P."/>
        </authorList>
    </citation>
    <scope>NUCLEOTIDE SEQUENCE [LARGE SCALE GENOMIC DNA]</scope>
    <source>
        <strain evidence="2 3">DSM 46713</strain>
    </source>
</reference>
<organism evidence="2 3">
    <name type="scientific">Mycolicibacterium lutetiense</name>
    <dbReference type="NCBI Taxonomy" id="1641992"/>
    <lineage>
        <taxon>Bacteria</taxon>
        <taxon>Bacillati</taxon>
        <taxon>Actinomycetota</taxon>
        <taxon>Actinomycetes</taxon>
        <taxon>Mycobacteriales</taxon>
        <taxon>Mycobacteriaceae</taxon>
        <taxon>Mycolicibacterium</taxon>
    </lineage>
</organism>
<name>A0ABS4ZPJ0_9MYCO</name>